<proteinExistence type="predicted"/>
<dbReference type="GO" id="GO:0032259">
    <property type="term" value="P:methylation"/>
    <property type="evidence" value="ECO:0007669"/>
    <property type="project" value="UniProtKB-KW"/>
</dbReference>
<sequence length="128" mass="14006">MKPGYSKLLINEYVVPSLDAHFETTSLDMIMMSIASGERTEKHWTTSIELAGLKVVKIWTVEKGVESLIECELANFTNGPVRGKEWTIGGLITELTPGVDPMVDKRTEEDTGCHTDAGQDNGRGPGPE</sequence>
<evidence type="ECO:0000256" key="1">
    <source>
        <dbReference type="SAM" id="MobiDB-lite"/>
    </source>
</evidence>
<comment type="caution">
    <text evidence="2">The sequence shown here is derived from an EMBL/GenBank/DDBJ whole genome shotgun (WGS) entry which is preliminary data.</text>
</comment>
<keyword evidence="2" id="KW-0808">Transferase</keyword>
<organism evidence="2 3">
    <name type="scientific">Aspergillus kawachii</name>
    <name type="common">White koji mold</name>
    <name type="synonym">Aspergillus awamori var. kawachi</name>
    <dbReference type="NCBI Taxonomy" id="1069201"/>
    <lineage>
        <taxon>Eukaryota</taxon>
        <taxon>Fungi</taxon>
        <taxon>Dikarya</taxon>
        <taxon>Ascomycota</taxon>
        <taxon>Pezizomycotina</taxon>
        <taxon>Eurotiomycetes</taxon>
        <taxon>Eurotiomycetidae</taxon>
        <taxon>Eurotiales</taxon>
        <taxon>Aspergillaceae</taxon>
        <taxon>Aspergillus</taxon>
        <taxon>Aspergillus subgen. Circumdati</taxon>
    </lineage>
</organism>
<feature type="compositionally biased region" description="Basic and acidic residues" evidence="1">
    <location>
        <begin position="102"/>
        <end position="113"/>
    </location>
</feature>
<feature type="region of interest" description="Disordered" evidence="1">
    <location>
        <begin position="97"/>
        <end position="128"/>
    </location>
</feature>
<dbReference type="VEuPathDB" id="FungiDB:ASPFODRAFT_120373"/>
<dbReference type="Gene3D" id="3.40.50.150">
    <property type="entry name" value="Vaccinia Virus protein VP39"/>
    <property type="match status" value="1"/>
</dbReference>
<reference evidence="2 3" key="1">
    <citation type="journal article" date="2016" name="DNA Res.">
        <title>Genome sequence of Aspergillus luchuensis NBRC 4314.</title>
        <authorList>
            <person name="Yamada O."/>
            <person name="Machida M."/>
            <person name="Hosoyama A."/>
            <person name="Goto M."/>
            <person name="Takahashi T."/>
            <person name="Futagami T."/>
            <person name="Yamagata Y."/>
            <person name="Takeuchi M."/>
            <person name="Kobayashi T."/>
            <person name="Koike H."/>
            <person name="Abe K."/>
            <person name="Asai K."/>
            <person name="Arita M."/>
            <person name="Fujita N."/>
            <person name="Fukuda K."/>
            <person name="Higa K."/>
            <person name="Horikawa H."/>
            <person name="Ishikawa T."/>
            <person name="Jinno K."/>
            <person name="Kato Y."/>
            <person name="Kirimura K."/>
            <person name="Mizutani O."/>
            <person name="Nakasone K."/>
            <person name="Sano M."/>
            <person name="Shiraishi Y."/>
            <person name="Tsukahara M."/>
            <person name="Gomi K."/>
        </authorList>
    </citation>
    <scope>NUCLEOTIDE SEQUENCE [LARGE SCALE GENOMIC DNA]</scope>
    <source>
        <strain evidence="2 3">RIB 2604</strain>
    </source>
</reference>
<dbReference type="PANTHER" id="PTHR43712:SF1">
    <property type="entry name" value="HYPOTHETICAL O-METHYLTRANSFERASE (EUROFUNG)-RELATED"/>
    <property type="match status" value="1"/>
</dbReference>
<gene>
    <name evidence="2" type="ORF">RIB2604_02112010</name>
</gene>
<dbReference type="InterPro" id="IPR029063">
    <property type="entry name" value="SAM-dependent_MTases_sf"/>
</dbReference>
<dbReference type="PANTHER" id="PTHR43712">
    <property type="entry name" value="PUTATIVE (AFU_ORTHOLOGUE AFUA_4G14580)-RELATED"/>
    <property type="match status" value="1"/>
</dbReference>
<name>A0A146FPL5_ASPKA</name>
<evidence type="ECO:0000313" key="3">
    <source>
        <dbReference type="Proteomes" id="UP000075230"/>
    </source>
</evidence>
<dbReference type="Proteomes" id="UP000075230">
    <property type="component" value="Unassembled WGS sequence"/>
</dbReference>
<protein>
    <submittedName>
        <fullName evidence="2">O-methyltransferase</fullName>
    </submittedName>
</protein>
<reference evidence="3" key="2">
    <citation type="submission" date="2016-02" db="EMBL/GenBank/DDBJ databases">
        <title>Genome sequencing of Aspergillus luchuensis NBRC 4314.</title>
        <authorList>
            <person name="Yamada O."/>
        </authorList>
    </citation>
    <scope>NUCLEOTIDE SEQUENCE [LARGE SCALE GENOMIC DNA]</scope>
    <source>
        <strain evidence="3">RIB 2604</strain>
    </source>
</reference>
<evidence type="ECO:0000313" key="2">
    <source>
        <dbReference type="EMBL" id="GAT27507.1"/>
    </source>
</evidence>
<dbReference type="AlphaFoldDB" id="A0A146FPL5"/>
<accession>A0A146FPL5</accession>
<dbReference type="GO" id="GO:0008168">
    <property type="term" value="F:methyltransferase activity"/>
    <property type="evidence" value="ECO:0007669"/>
    <property type="project" value="UniProtKB-KW"/>
</dbReference>
<keyword evidence="2" id="KW-0489">Methyltransferase</keyword>
<dbReference type="EMBL" id="BCWF01000021">
    <property type="protein sequence ID" value="GAT27507.1"/>
    <property type="molecule type" value="Genomic_DNA"/>
</dbReference>